<dbReference type="GO" id="GO:0032259">
    <property type="term" value="P:methylation"/>
    <property type="evidence" value="ECO:0007669"/>
    <property type="project" value="UniProtKB-KW"/>
</dbReference>
<dbReference type="GO" id="GO:0002039">
    <property type="term" value="F:p53 binding"/>
    <property type="evidence" value="ECO:0007669"/>
    <property type="project" value="InterPro"/>
</dbReference>
<dbReference type="InterPro" id="IPR043550">
    <property type="entry name" value="EHMT1/EHMT2"/>
</dbReference>
<dbReference type="InterPro" id="IPR046341">
    <property type="entry name" value="SET_dom_sf"/>
</dbReference>
<evidence type="ECO:0000256" key="1">
    <source>
        <dbReference type="ARBA" id="ARBA00004286"/>
    </source>
</evidence>
<evidence type="ECO:0000259" key="5">
    <source>
        <dbReference type="PROSITE" id="PS50280"/>
    </source>
</evidence>
<dbReference type="SUPFAM" id="SSF82199">
    <property type="entry name" value="SET domain"/>
    <property type="match status" value="1"/>
</dbReference>
<dbReference type="AlphaFoldDB" id="A0A914QSL6"/>
<accession>A0A914QSL6</accession>
<dbReference type="PANTHER" id="PTHR46307:SF4">
    <property type="entry name" value="G9A, ISOFORM B"/>
    <property type="match status" value="1"/>
</dbReference>
<protein>
    <submittedName>
        <fullName evidence="7">SET domain-containing protein</fullName>
    </submittedName>
</protein>
<feature type="domain" description="SET" evidence="5">
    <location>
        <begin position="136"/>
        <end position="264"/>
    </location>
</feature>
<dbReference type="WBParaSite" id="PDA_v2.g6748.t1">
    <property type="protein sequence ID" value="PDA_v2.g6748.t1"/>
    <property type="gene ID" value="PDA_v2.g6748"/>
</dbReference>
<name>A0A914QSL6_9BILA</name>
<evidence type="ECO:0000313" key="6">
    <source>
        <dbReference type="Proteomes" id="UP000887578"/>
    </source>
</evidence>
<dbReference type="SMART" id="SM00468">
    <property type="entry name" value="PreSET"/>
    <property type="match status" value="1"/>
</dbReference>
<dbReference type="PANTHER" id="PTHR46307">
    <property type="entry name" value="G9A, ISOFORM B"/>
    <property type="match status" value="1"/>
</dbReference>
<keyword evidence="3" id="KW-0489">Methyltransferase</keyword>
<evidence type="ECO:0000313" key="7">
    <source>
        <dbReference type="WBParaSite" id="PDA_v2.g6748.t1"/>
    </source>
</evidence>
<dbReference type="GO" id="GO:0000122">
    <property type="term" value="P:negative regulation of transcription by RNA polymerase II"/>
    <property type="evidence" value="ECO:0007669"/>
    <property type="project" value="TreeGrafter"/>
</dbReference>
<dbReference type="InterPro" id="IPR001214">
    <property type="entry name" value="SET_dom"/>
</dbReference>
<comment type="subcellular location">
    <subcellularLocation>
        <location evidence="1">Chromosome</location>
    </subcellularLocation>
</comment>
<reference evidence="7" key="1">
    <citation type="submission" date="2022-11" db="UniProtKB">
        <authorList>
            <consortium name="WormBaseParasite"/>
        </authorList>
    </citation>
    <scope>IDENTIFICATION</scope>
</reference>
<keyword evidence="3" id="KW-0808">Transferase</keyword>
<dbReference type="GO" id="GO:0005634">
    <property type="term" value="C:nucleus"/>
    <property type="evidence" value="ECO:0007669"/>
    <property type="project" value="InterPro"/>
</dbReference>
<dbReference type="Proteomes" id="UP000887578">
    <property type="component" value="Unplaced"/>
</dbReference>
<evidence type="ECO:0000256" key="2">
    <source>
        <dbReference type="ARBA" id="ARBA00022454"/>
    </source>
</evidence>
<evidence type="ECO:0000256" key="3">
    <source>
        <dbReference type="ARBA" id="ARBA00022603"/>
    </source>
</evidence>
<dbReference type="PROSITE" id="PS50280">
    <property type="entry name" value="SET"/>
    <property type="match status" value="1"/>
</dbReference>
<proteinExistence type="predicted"/>
<dbReference type="InterPro" id="IPR007728">
    <property type="entry name" value="Pre-SET_dom"/>
</dbReference>
<dbReference type="Gene3D" id="2.170.270.10">
    <property type="entry name" value="SET domain"/>
    <property type="match status" value="1"/>
</dbReference>
<dbReference type="Pfam" id="PF00856">
    <property type="entry name" value="SET"/>
    <property type="match status" value="1"/>
</dbReference>
<dbReference type="SMART" id="SM00317">
    <property type="entry name" value="SET"/>
    <property type="match status" value="1"/>
</dbReference>
<dbReference type="GO" id="GO:0008270">
    <property type="term" value="F:zinc ion binding"/>
    <property type="evidence" value="ECO:0007669"/>
    <property type="project" value="InterPro"/>
</dbReference>
<evidence type="ECO:0000256" key="4">
    <source>
        <dbReference type="ARBA" id="ARBA00022691"/>
    </source>
</evidence>
<dbReference type="GO" id="GO:0000785">
    <property type="term" value="C:chromatin"/>
    <property type="evidence" value="ECO:0007669"/>
    <property type="project" value="TreeGrafter"/>
</dbReference>
<keyword evidence="6" id="KW-1185">Reference proteome</keyword>
<keyword evidence="2" id="KW-0158">Chromosome</keyword>
<organism evidence="6 7">
    <name type="scientific">Panagrolaimus davidi</name>
    <dbReference type="NCBI Taxonomy" id="227884"/>
    <lineage>
        <taxon>Eukaryota</taxon>
        <taxon>Metazoa</taxon>
        <taxon>Ecdysozoa</taxon>
        <taxon>Nematoda</taxon>
        <taxon>Chromadorea</taxon>
        <taxon>Rhabditida</taxon>
        <taxon>Tylenchina</taxon>
        <taxon>Panagrolaimomorpha</taxon>
        <taxon>Panagrolaimoidea</taxon>
        <taxon>Panagrolaimidae</taxon>
        <taxon>Panagrolaimus</taxon>
    </lineage>
</organism>
<sequence length="405" mass="46540">MASSSTHQNGIKKPKIEKENKRIIIDDIAARREWHPIPLINNINNITPKHFNYINFNILSNGTRELVGERITAQGCSCEWECDAYCACERSSSVGFDPDTRIVPNPDSYNFYTDFYVECGSHCECSGRCKRQILPANNVLKKLEAHYIKGKQFGIVAAQPIAAGMPIVEYVGEVFVSELEGDIFPRSHYQQEVLTDNKNYKFIIDARKMGNIARFINHSCFPNVLQICVYPSIPALNRTPPLPKVALVAARDILPGQELCFDYRAWYFLDRAFPCLCYEPLCHVPPYDHHVKARSIDALGKEIEENKRKMMSALVPFTSREWQIVQSLFKKNGDDLILATEILSMWRTRQGSNTPVIFQISDHLLHIDRLYHSTNFKDDFSVKTLLNNYCTVLVRLVFFLFLKFL</sequence>
<dbReference type="Pfam" id="PF05033">
    <property type="entry name" value="Pre-SET"/>
    <property type="match status" value="1"/>
</dbReference>
<keyword evidence="4" id="KW-0949">S-adenosyl-L-methionine</keyword>
<dbReference type="GO" id="GO:0046974">
    <property type="term" value="F:histone H3K9 methyltransferase activity"/>
    <property type="evidence" value="ECO:0007669"/>
    <property type="project" value="TreeGrafter"/>
</dbReference>